<evidence type="ECO:0000313" key="2">
    <source>
        <dbReference type="Proteomes" id="UP000789920"/>
    </source>
</evidence>
<feature type="non-terminal residue" evidence="1">
    <location>
        <position position="112"/>
    </location>
</feature>
<name>A0ACA9SGC7_9GLOM</name>
<comment type="caution">
    <text evidence="1">The sequence shown here is derived from an EMBL/GenBank/DDBJ whole genome shotgun (WGS) entry which is preliminary data.</text>
</comment>
<sequence>GSESSISSVVRRMKKYNIQSQDMPEIPEEGMSDIDDNRDSEDNRLIDQSTISSEKESCKRFSKDISENKLSSKKVKTKDRNLSILKKLIKELKSSSSSTSNTTSWAKSITSP</sequence>
<accession>A0ACA9SGC7</accession>
<protein>
    <submittedName>
        <fullName evidence="1">29999_t:CDS:1</fullName>
    </submittedName>
</protein>
<dbReference type="Proteomes" id="UP000789920">
    <property type="component" value="Unassembled WGS sequence"/>
</dbReference>
<keyword evidence="2" id="KW-1185">Reference proteome</keyword>
<proteinExistence type="predicted"/>
<dbReference type="EMBL" id="CAJVQC010121949">
    <property type="protein sequence ID" value="CAG8838878.1"/>
    <property type="molecule type" value="Genomic_DNA"/>
</dbReference>
<reference evidence="1" key="1">
    <citation type="submission" date="2021-06" db="EMBL/GenBank/DDBJ databases">
        <authorList>
            <person name="Kallberg Y."/>
            <person name="Tangrot J."/>
            <person name="Rosling A."/>
        </authorList>
    </citation>
    <scope>NUCLEOTIDE SEQUENCE</scope>
    <source>
        <strain evidence="1">MA461A</strain>
    </source>
</reference>
<feature type="non-terminal residue" evidence="1">
    <location>
        <position position="1"/>
    </location>
</feature>
<organism evidence="1 2">
    <name type="scientific">Racocetra persica</name>
    <dbReference type="NCBI Taxonomy" id="160502"/>
    <lineage>
        <taxon>Eukaryota</taxon>
        <taxon>Fungi</taxon>
        <taxon>Fungi incertae sedis</taxon>
        <taxon>Mucoromycota</taxon>
        <taxon>Glomeromycotina</taxon>
        <taxon>Glomeromycetes</taxon>
        <taxon>Diversisporales</taxon>
        <taxon>Gigasporaceae</taxon>
        <taxon>Racocetra</taxon>
    </lineage>
</organism>
<evidence type="ECO:0000313" key="1">
    <source>
        <dbReference type="EMBL" id="CAG8838878.1"/>
    </source>
</evidence>
<gene>
    <name evidence="1" type="ORF">RPERSI_LOCUS30837</name>
</gene>